<feature type="region of interest" description="Disordered" evidence="1">
    <location>
        <begin position="519"/>
        <end position="578"/>
    </location>
</feature>
<evidence type="ECO:0000313" key="6">
    <source>
        <dbReference type="Proteomes" id="UP001334248"/>
    </source>
</evidence>
<feature type="region of interest" description="Disordered" evidence="1">
    <location>
        <begin position="967"/>
        <end position="999"/>
    </location>
</feature>
<organism evidence="5 6">
    <name type="scientific">Knufia obscura</name>
    <dbReference type="NCBI Taxonomy" id="1635080"/>
    <lineage>
        <taxon>Eukaryota</taxon>
        <taxon>Fungi</taxon>
        <taxon>Dikarya</taxon>
        <taxon>Ascomycota</taxon>
        <taxon>Pezizomycotina</taxon>
        <taxon>Eurotiomycetes</taxon>
        <taxon>Chaetothyriomycetidae</taxon>
        <taxon>Chaetothyriales</taxon>
        <taxon>Trichomeriaceae</taxon>
        <taxon>Knufia</taxon>
    </lineage>
</organism>
<dbReference type="PROSITE" id="PS51212">
    <property type="entry name" value="WSC"/>
    <property type="match status" value="1"/>
</dbReference>
<gene>
    <name evidence="5" type="ORF">PMZ80_008930</name>
</gene>
<feature type="signal peptide" evidence="2">
    <location>
        <begin position="1"/>
        <end position="22"/>
    </location>
</feature>
<feature type="region of interest" description="Disordered" evidence="1">
    <location>
        <begin position="1134"/>
        <end position="1185"/>
    </location>
</feature>
<feature type="region of interest" description="Disordered" evidence="1">
    <location>
        <begin position="1204"/>
        <end position="1234"/>
    </location>
</feature>
<dbReference type="Pfam" id="PF26113">
    <property type="entry name" value="GH16_XgeA"/>
    <property type="match status" value="1"/>
</dbReference>
<dbReference type="GeneID" id="90002379"/>
<feature type="domain" description="WSC" evidence="3">
    <location>
        <begin position="843"/>
        <end position="939"/>
    </location>
</feature>
<dbReference type="PANTHER" id="PTHR10963">
    <property type="entry name" value="GLYCOSYL HYDROLASE-RELATED"/>
    <property type="match status" value="1"/>
</dbReference>
<dbReference type="Pfam" id="PF01822">
    <property type="entry name" value="WSC"/>
    <property type="match status" value="1"/>
</dbReference>
<sequence>MPLFSWQSRFAAGLVLAHHATAFTGSEYSLTHEYSGVNFFDGWDFYSGRDPTGGFVTYYSRSSAELTDLIRTSADGPAYMGVNYVDKLPFDQASGRGNGAGRPSVRIASKQAFTHGLFIGDFAHIPAGVCGTWPAFWTLGPNWPYTGEVDILEGVNANMNNVMSLHTNETCIIEGDMTTMTGSLENTNCAYYPDYNVGCGVKDDRTTSFGVGFNQGGGGVYAMQWTSEYINIWHWPRSEVPNDVDSKTPDPGSWGLPAAQLGVGNCTIDQHFQSHKIIFDTTFCGEYAGNPYVWKTDDANSCEASTGLATCDNYVANNPEAFKEAYWDVNYVRVYQLVDPEGAPPSATYIASEQPPKTVSSASYAVATPNLDTDSLCPQYNFQIVTDGKYQYEIACDFDPPGPDIIGDPYDGFKANSLADCIAGCTYMNENNGTNFCGAVTHLASINFCYFKKYIDGTPQYRKGYNEIRLIYYGYPQITDDPNSSADSTATSVFVETIPTPQTYRPLTTTPMVTTTSMASSSTVMTSESGGTTLPPAMGDNSTSTSTLPPDYSETVTSGYENATSTTSSSPSTVTSIDPGTTRSEFLIAVNVPSARKRLVKRAVQYLAFDDEGKSILVTSEDEAARFYLDSDGSVKSGTQFVNVDSTSETPEFSLQDAKPEEPVNVEVDPSGSVRVQGYDGFCLTPNGSLVVVEDQNNKPSECISVDPGLVPAPSETTTTTSGTSSSTSSSGTGTSSVSTTSTGSMASSSASSSNTVSMSSPSASTTNTNSMASTSATSSGSSSESTSQSRSSTSNTLTDVTGSTSTRTSTNQQSSGSSTSSQSGSSTSSSTSSTPTAPLVNGFVYSGCFGIPQDFGTLTGISLPLTDPAMNNDKCTSYCQELNAYYAGTHDTQCFCGTNMQLYDALLSYPDAQCNTPCPGSNRDICGGTVMFDEGSISTSSVGPTKHKRKADIILVSLYNNTELLPQPGDSNVPTTSSATSTGTITTSSTVTGGPISFPPDQVSYNVTGTNTATVISTTYVDVCPVCPGGLTTRSTTITVPHCGCTASYDAHLQTTVPVPSPSVPMITTVKDCACGHQGAQSTITVTVPHSSSISQLAAMVTQQGAPGAAAGAGAMASASAAASASASAVAGSNAPAAAGGAGTGAGSNAPAVAAGSSNPSGVAGTGAPPMGEEETSGPAPMNMVQPVDVSAALPANGASAAASNVVTTPHETPGATGAAAPPAPASPPTVAENSALTNPHAVVNPVNGAGSNATLPLGVQPISNGSFAAPNLPVQSYKSAASRLMGLGGAAGSFWIESRYLLSLLVGAFLAGVVSAW</sequence>
<dbReference type="RefSeq" id="XP_064726828.1">
    <property type="nucleotide sequence ID" value="XM_064877326.1"/>
</dbReference>
<protein>
    <recommendedName>
        <fullName evidence="7">GH16 domain-containing protein</fullName>
    </recommendedName>
</protein>
<proteinExistence type="predicted"/>
<feature type="compositionally biased region" description="Low complexity" evidence="1">
    <location>
        <begin position="519"/>
        <end position="533"/>
    </location>
</feature>
<dbReference type="InterPro" id="IPR050546">
    <property type="entry name" value="Glycosyl_Hydrlase_16"/>
</dbReference>
<feature type="compositionally biased region" description="Low complexity" evidence="1">
    <location>
        <begin position="1204"/>
        <end position="1222"/>
    </location>
</feature>
<dbReference type="EMBL" id="JAVHJV010000012">
    <property type="protein sequence ID" value="KAK5938738.1"/>
    <property type="molecule type" value="Genomic_DNA"/>
</dbReference>
<keyword evidence="2" id="KW-0732">Signal</keyword>
<feature type="domain" description="GH16" evidence="4">
    <location>
        <begin position="21"/>
        <end position="296"/>
    </location>
</feature>
<feature type="compositionally biased region" description="Polar residues" evidence="1">
    <location>
        <begin position="540"/>
        <end position="563"/>
    </location>
</feature>
<dbReference type="Proteomes" id="UP001334248">
    <property type="component" value="Unassembled WGS sequence"/>
</dbReference>
<feature type="region of interest" description="Disordered" evidence="1">
    <location>
        <begin position="703"/>
        <end position="837"/>
    </location>
</feature>
<dbReference type="PANTHER" id="PTHR10963:SF24">
    <property type="entry name" value="GLYCOSIDASE C21B10.07-RELATED"/>
    <property type="match status" value="1"/>
</dbReference>
<dbReference type="Gene3D" id="2.60.120.200">
    <property type="match status" value="1"/>
</dbReference>
<evidence type="ECO:0000313" key="5">
    <source>
        <dbReference type="EMBL" id="KAK5938738.1"/>
    </source>
</evidence>
<feature type="compositionally biased region" description="Low complexity" evidence="1">
    <location>
        <begin position="564"/>
        <end position="576"/>
    </location>
</feature>
<dbReference type="SUPFAM" id="SSF49899">
    <property type="entry name" value="Concanavalin A-like lectins/glucanases"/>
    <property type="match status" value="1"/>
</dbReference>
<evidence type="ECO:0000256" key="1">
    <source>
        <dbReference type="SAM" id="MobiDB-lite"/>
    </source>
</evidence>
<dbReference type="CDD" id="cd02181">
    <property type="entry name" value="GH16_fungal_Lam16A_glucanase"/>
    <property type="match status" value="1"/>
</dbReference>
<dbReference type="InterPro" id="IPR002889">
    <property type="entry name" value="WSC_carb-bd"/>
</dbReference>
<dbReference type="InterPro" id="IPR000757">
    <property type="entry name" value="Beta-glucanase-like"/>
</dbReference>
<dbReference type="SMART" id="SM00321">
    <property type="entry name" value="WSC"/>
    <property type="match status" value="1"/>
</dbReference>
<accession>A0ABR0REV5</accession>
<evidence type="ECO:0000256" key="2">
    <source>
        <dbReference type="SAM" id="SignalP"/>
    </source>
</evidence>
<feature type="chain" id="PRO_5046970838" description="GH16 domain-containing protein" evidence="2">
    <location>
        <begin position="23"/>
        <end position="1319"/>
    </location>
</feature>
<evidence type="ECO:0000259" key="4">
    <source>
        <dbReference type="PROSITE" id="PS51762"/>
    </source>
</evidence>
<feature type="region of interest" description="Disordered" evidence="1">
    <location>
        <begin position="646"/>
        <end position="672"/>
    </location>
</feature>
<dbReference type="InterPro" id="IPR013320">
    <property type="entry name" value="ConA-like_dom_sf"/>
</dbReference>
<evidence type="ECO:0000259" key="3">
    <source>
        <dbReference type="PROSITE" id="PS51212"/>
    </source>
</evidence>
<keyword evidence="6" id="KW-1185">Reference proteome</keyword>
<reference evidence="5 6" key="1">
    <citation type="journal article" date="2023" name="Res Sq">
        <title>Genomic and morphological characterization of Knufia obscura isolated from the Mars 2020 spacecraft assembly facility.</title>
        <authorList>
            <person name="Chander A.M."/>
            <person name="Teixeira M.M."/>
            <person name="Singh N.K."/>
            <person name="Williams M.P."/>
            <person name="Parker C.W."/>
            <person name="Leo P."/>
            <person name="Stajich J.E."/>
            <person name="Torok T."/>
            <person name="Tighe S."/>
            <person name="Mason C.E."/>
            <person name="Venkateswaran K."/>
        </authorList>
    </citation>
    <scope>NUCLEOTIDE SEQUENCE [LARGE SCALE GENOMIC DNA]</scope>
    <source>
        <strain evidence="5 6">CCFEE 5817</strain>
    </source>
</reference>
<dbReference type="PROSITE" id="PS51762">
    <property type="entry name" value="GH16_2"/>
    <property type="match status" value="1"/>
</dbReference>
<feature type="compositionally biased region" description="Low complexity" evidence="1">
    <location>
        <begin position="715"/>
        <end position="835"/>
    </location>
</feature>
<evidence type="ECO:0008006" key="7">
    <source>
        <dbReference type="Google" id="ProtNLM"/>
    </source>
</evidence>
<feature type="compositionally biased region" description="Low complexity" evidence="1">
    <location>
        <begin position="974"/>
        <end position="997"/>
    </location>
</feature>
<comment type="caution">
    <text evidence="5">The sequence shown here is derived from an EMBL/GenBank/DDBJ whole genome shotgun (WGS) entry which is preliminary data.</text>
</comment>
<name>A0ABR0REV5_9EURO</name>